<feature type="repeat" description="PPR" evidence="1">
    <location>
        <begin position="180"/>
        <end position="214"/>
    </location>
</feature>
<gene>
    <name evidence="3" type="ORF">XAT740_LOCUS34664</name>
</gene>
<dbReference type="InterPro" id="IPR002885">
    <property type="entry name" value="PPR_rpt"/>
</dbReference>
<dbReference type="GO" id="GO:0003723">
    <property type="term" value="F:RNA binding"/>
    <property type="evidence" value="ECO:0007669"/>
    <property type="project" value="InterPro"/>
</dbReference>
<sequence>MKQLNGKKQFRKVFYLFQKHFPKQTSPSITNQAVCARIHLNKIQGEKTIHQELPSNLLYNQCIRTNLIRLYMIAFDFHFLKKIIEKKEALKLFEKASVTPNAYTYSNLFELGTQLSDSDVFGFCKTFILILILKPISISEEFFSQLPSSSVRLLQTVFNMYFQHGDISKVKFLFEKIKRDVINYASLMKLYNDQSQPEKTLKLFQRMKNEKIERDSVVFVLVINACVDIRFSSLSRSIVKQIPQYLLDDHWLQRSLIYMWVQWRKPQRVFSRIAQPSNVAFSAMSSISIVNAYDWNRRGKEAIELLSQVSMKTINDQIHVCVLNACSHLGLIKESEEIFYGIPYDKRTEKIYAAMVSMRTTILSSVWNKKDAMLAQRIFDRIPLVLSDQNICHQLDQLKSELIQHDYQVDESWVSRSLADGETNEYVRWEHSEELTIAFRLIQKPKPSFIEIVKNLCICQDCHEAIKLITKIH</sequence>
<dbReference type="GO" id="GO:0009451">
    <property type="term" value="P:RNA modification"/>
    <property type="evidence" value="ECO:0007669"/>
    <property type="project" value="InterPro"/>
</dbReference>
<dbReference type="NCBIfam" id="TIGR00756">
    <property type="entry name" value="PPR"/>
    <property type="match status" value="1"/>
</dbReference>
<evidence type="ECO:0000313" key="3">
    <source>
        <dbReference type="EMBL" id="CAF1410843.1"/>
    </source>
</evidence>
<name>A0A815LL36_ADIRI</name>
<proteinExistence type="predicted"/>
<dbReference type="PANTHER" id="PTHR47926">
    <property type="entry name" value="PENTATRICOPEPTIDE REPEAT-CONTAINING PROTEIN"/>
    <property type="match status" value="1"/>
</dbReference>
<accession>A0A815LL36</accession>
<dbReference type="Gene3D" id="1.25.40.10">
    <property type="entry name" value="Tetratricopeptide repeat domain"/>
    <property type="match status" value="1"/>
</dbReference>
<dbReference type="InterPro" id="IPR011990">
    <property type="entry name" value="TPR-like_helical_dom_sf"/>
</dbReference>
<keyword evidence="4" id="KW-1185">Reference proteome</keyword>
<dbReference type="GO" id="GO:0008270">
    <property type="term" value="F:zinc ion binding"/>
    <property type="evidence" value="ECO:0007669"/>
    <property type="project" value="InterPro"/>
</dbReference>
<dbReference type="Proteomes" id="UP000663828">
    <property type="component" value="Unassembled WGS sequence"/>
</dbReference>
<evidence type="ECO:0000259" key="2">
    <source>
        <dbReference type="Pfam" id="PF14432"/>
    </source>
</evidence>
<dbReference type="InterPro" id="IPR046960">
    <property type="entry name" value="PPR_At4g14850-like_plant"/>
</dbReference>
<protein>
    <recommendedName>
        <fullName evidence="2">DYW domain-containing protein</fullName>
    </recommendedName>
</protein>
<evidence type="ECO:0000256" key="1">
    <source>
        <dbReference type="PROSITE-ProRule" id="PRU00708"/>
    </source>
</evidence>
<dbReference type="PANTHER" id="PTHR47926:SF533">
    <property type="entry name" value="DYW DOMAIN-CONTAINING PROTEIN"/>
    <property type="match status" value="1"/>
</dbReference>
<organism evidence="3 4">
    <name type="scientific">Adineta ricciae</name>
    <name type="common">Rotifer</name>
    <dbReference type="NCBI Taxonomy" id="249248"/>
    <lineage>
        <taxon>Eukaryota</taxon>
        <taxon>Metazoa</taxon>
        <taxon>Spiralia</taxon>
        <taxon>Gnathifera</taxon>
        <taxon>Rotifera</taxon>
        <taxon>Eurotatoria</taxon>
        <taxon>Bdelloidea</taxon>
        <taxon>Adinetida</taxon>
        <taxon>Adinetidae</taxon>
        <taxon>Adineta</taxon>
    </lineage>
</organism>
<dbReference type="Pfam" id="PF13812">
    <property type="entry name" value="PPR_3"/>
    <property type="match status" value="1"/>
</dbReference>
<dbReference type="InterPro" id="IPR032867">
    <property type="entry name" value="DYW_dom"/>
</dbReference>
<feature type="domain" description="DYW" evidence="2">
    <location>
        <begin position="407"/>
        <end position="472"/>
    </location>
</feature>
<dbReference type="PROSITE" id="PS51375">
    <property type="entry name" value="PPR"/>
    <property type="match status" value="1"/>
</dbReference>
<reference evidence="3" key="1">
    <citation type="submission" date="2021-02" db="EMBL/GenBank/DDBJ databases">
        <authorList>
            <person name="Nowell W R."/>
        </authorList>
    </citation>
    <scope>NUCLEOTIDE SEQUENCE</scope>
</reference>
<dbReference type="EMBL" id="CAJNOR010003409">
    <property type="protein sequence ID" value="CAF1410843.1"/>
    <property type="molecule type" value="Genomic_DNA"/>
</dbReference>
<dbReference type="Pfam" id="PF14432">
    <property type="entry name" value="DYW_deaminase"/>
    <property type="match status" value="1"/>
</dbReference>
<dbReference type="AlphaFoldDB" id="A0A815LL36"/>
<comment type="caution">
    <text evidence="3">The sequence shown here is derived from an EMBL/GenBank/DDBJ whole genome shotgun (WGS) entry which is preliminary data.</text>
</comment>
<evidence type="ECO:0000313" key="4">
    <source>
        <dbReference type="Proteomes" id="UP000663828"/>
    </source>
</evidence>